<protein>
    <recommendedName>
        <fullName evidence="4">26S proteasome non-ATPase regulatory subunit 13</fullName>
    </recommendedName>
    <alternativeName>
        <fullName evidence="6">26S proteasome regulatory subunit RPN9</fullName>
    </alternativeName>
    <alternativeName>
        <fullName evidence="8">26S proteasome regulatory subunit S11</fullName>
    </alternativeName>
    <alternativeName>
        <fullName evidence="7">26S proteasome regulatory subunit p40.5</fullName>
    </alternativeName>
</protein>
<comment type="subunit">
    <text evidence="3">Component of the 19S proteasome regulatory particle complex. The 26S proteasome consists of a 20S core particle (CP) and two 19S regulatory subunits (RP). The regulatory particle is made of a lid composed of 9 subunits including PSMD13, a base containing 6 ATPases and few additional components.</text>
</comment>
<keyword evidence="5" id="KW-0647">Proteasome</keyword>
<name>A0A8S4I155_9NEOP</name>
<evidence type="ECO:0000256" key="8">
    <source>
        <dbReference type="ARBA" id="ARBA00032323"/>
    </source>
</evidence>
<feature type="domain" description="PCI" evidence="10">
    <location>
        <begin position="271"/>
        <end position="364"/>
    </location>
</feature>
<evidence type="ECO:0000256" key="3">
    <source>
        <dbReference type="ARBA" id="ARBA00011441"/>
    </source>
</evidence>
<dbReference type="GO" id="GO:0006511">
    <property type="term" value="P:ubiquitin-dependent protein catabolic process"/>
    <property type="evidence" value="ECO:0007669"/>
    <property type="project" value="TreeGrafter"/>
</dbReference>
<dbReference type="GO" id="GO:0005198">
    <property type="term" value="F:structural molecule activity"/>
    <property type="evidence" value="ECO:0007669"/>
    <property type="project" value="TreeGrafter"/>
</dbReference>
<dbReference type="Proteomes" id="UP000838878">
    <property type="component" value="Chromosome 1"/>
</dbReference>
<dbReference type="Pfam" id="PF01399">
    <property type="entry name" value="PCI"/>
    <property type="match status" value="1"/>
</dbReference>
<evidence type="ECO:0000256" key="1">
    <source>
        <dbReference type="ARBA" id="ARBA00002362"/>
    </source>
</evidence>
<dbReference type="InterPro" id="IPR036390">
    <property type="entry name" value="WH_DNA-bd_sf"/>
</dbReference>
<evidence type="ECO:0000256" key="9">
    <source>
        <dbReference type="SAM" id="Coils"/>
    </source>
</evidence>
<evidence type="ECO:0000256" key="2">
    <source>
        <dbReference type="ARBA" id="ARBA00006207"/>
    </source>
</evidence>
<dbReference type="InterPro" id="IPR054179">
    <property type="entry name" value="PSD13_N"/>
</dbReference>
<dbReference type="Pfam" id="PF22037">
    <property type="entry name" value="PSD13_N"/>
    <property type="match status" value="1"/>
</dbReference>
<keyword evidence="12" id="KW-1185">Reference proteome</keyword>
<accession>A0A8S4I155</accession>
<evidence type="ECO:0000256" key="5">
    <source>
        <dbReference type="ARBA" id="ARBA00022942"/>
    </source>
</evidence>
<sequence length="385" mass="42732">MATVKFAVVDANDYLSKKQASDPELAADWAKLEELYNKKLWHQLTLKLMDFVKHPSLQSDDNLIQLYNNFITIFENKINPLSLVEIIAHIVQQYTDKKQAVAFLEKVEAKVKMNDEALALCKVLQGQIYLEHLDDLDSTEKIIEQLENTLEDADGVTPVHGRFYKLASEYYRARGPLARYYRAALRHVGCAGGGAALAPAERRRAARDLALAAVLAPTVYDLGELLAHPILESLEGTEDAWARELVRAVAAGDVQAFESIRAQAPHQELHRADRQLRQKIAILCLMEMAFSRGASARRLTFAEIAAEARVPAPDVELLVMKALADNLIRGHIDQVSGTVEVRWVRARALGRGGAGALARRLDAWRSSAAAAQRLLHHAAPDLLTL</sequence>
<evidence type="ECO:0000313" key="11">
    <source>
        <dbReference type="EMBL" id="CAH0712764.1"/>
    </source>
</evidence>
<evidence type="ECO:0000259" key="10">
    <source>
        <dbReference type="SMART" id="SM00088"/>
    </source>
</evidence>
<reference evidence="11" key="1">
    <citation type="submission" date="2021-12" db="EMBL/GenBank/DDBJ databases">
        <authorList>
            <person name="Martin H S."/>
        </authorList>
    </citation>
    <scope>NUCLEOTIDE SEQUENCE</scope>
</reference>
<dbReference type="InterPro" id="IPR035298">
    <property type="entry name" value="PSMD13"/>
</dbReference>
<proteinExistence type="inferred from homology"/>
<gene>
    <name evidence="11" type="ORF">BINO364_LOCUS3</name>
</gene>
<comment type="function">
    <text evidence="1">Component of the 26S proteasome, a multiprotein complex involved in the ATP-dependent degradation of ubiquitinated proteins. This complex plays a key role in the maintenance of protein homeostasis by removing misfolded or damaged proteins, which could impair cellular functions, and by removing proteins whose functions are no longer required. Therefore, the proteasome participates in numerous cellular processes, including cell cycle progression, apoptosis, or DNA damage repair.</text>
</comment>
<comment type="similarity">
    <text evidence="2">Belongs to the proteasome subunit S11 family.</text>
</comment>
<dbReference type="EMBL" id="OV170221">
    <property type="protein sequence ID" value="CAH0712764.1"/>
    <property type="molecule type" value="Genomic_DNA"/>
</dbReference>
<feature type="non-terminal residue" evidence="11">
    <location>
        <position position="385"/>
    </location>
</feature>
<dbReference type="GO" id="GO:0008541">
    <property type="term" value="C:proteasome regulatory particle, lid subcomplex"/>
    <property type="evidence" value="ECO:0007669"/>
    <property type="project" value="TreeGrafter"/>
</dbReference>
<dbReference type="GO" id="GO:0005634">
    <property type="term" value="C:nucleus"/>
    <property type="evidence" value="ECO:0007669"/>
    <property type="project" value="TreeGrafter"/>
</dbReference>
<organism evidence="11 12">
    <name type="scientific">Brenthis ino</name>
    <name type="common">lesser marbled fritillary</name>
    <dbReference type="NCBI Taxonomy" id="405034"/>
    <lineage>
        <taxon>Eukaryota</taxon>
        <taxon>Metazoa</taxon>
        <taxon>Ecdysozoa</taxon>
        <taxon>Arthropoda</taxon>
        <taxon>Hexapoda</taxon>
        <taxon>Insecta</taxon>
        <taxon>Pterygota</taxon>
        <taxon>Neoptera</taxon>
        <taxon>Endopterygota</taxon>
        <taxon>Lepidoptera</taxon>
        <taxon>Glossata</taxon>
        <taxon>Ditrysia</taxon>
        <taxon>Papilionoidea</taxon>
        <taxon>Nymphalidae</taxon>
        <taxon>Heliconiinae</taxon>
        <taxon>Argynnini</taxon>
        <taxon>Brenthis</taxon>
    </lineage>
</organism>
<dbReference type="PANTHER" id="PTHR10539">
    <property type="entry name" value="26S PROTEASOME NON-ATPASE REGULATORY SUBUNIT 13"/>
    <property type="match status" value="1"/>
</dbReference>
<dbReference type="AlphaFoldDB" id="A0A8S4I155"/>
<evidence type="ECO:0000256" key="4">
    <source>
        <dbReference type="ARBA" id="ARBA00015732"/>
    </source>
</evidence>
<dbReference type="OrthoDB" id="1093at2759"/>
<dbReference type="InterPro" id="IPR000717">
    <property type="entry name" value="PCI_dom"/>
</dbReference>
<feature type="coiled-coil region" evidence="9">
    <location>
        <begin position="129"/>
        <end position="156"/>
    </location>
</feature>
<dbReference type="GO" id="GO:0005829">
    <property type="term" value="C:cytosol"/>
    <property type="evidence" value="ECO:0007669"/>
    <property type="project" value="TreeGrafter"/>
</dbReference>
<evidence type="ECO:0000256" key="7">
    <source>
        <dbReference type="ARBA" id="ARBA00031303"/>
    </source>
</evidence>
<dbReference type="SMART" id="SM00088">
    <property type="entry name" value="PINT"/>
    <property type="match status" value="1"/>
</dbReference>
<evidence type="ECO:0000256" key="6">
    <source>
        <dbReference type="ARBA" id="ARBA00029749"/>
    </source>
</evidence>
<evidence type="ECO:0000313" key="12">
    <source>
        <dbReference type="Proteomes" id="UP000838878"/>
    </source>
</evidence>
<dbReference type="SUPFAM" id="SSF46785">
    <property type="entry name" value="Winged helix' DNA-binding domain"/>
    <property type="match status" value="1"/>
</dbReference>
<keyword evidence="9" id="KW-0175">Coiled coil</keyword>
<dbReference type="PANTHER" id="PTHR10539:SF0">
    <property type="entry name" value="26S PROTEASOME NON-ATPASE REGULATORY SUBUNIT 13"/>
    <property type="match status" value="1"/>
</dbReference>